<feature type="transmembrane region" description="Helical" evidence="2">
    <location>
        <begin position="85"/>
        <end position="107"/>
    </location>
</feature>
<dbReference type="EMBL" id="LT551876">
    <property type="protein sequence ID" value="SAL97614.1"/>
    <property type="molecule type" value="Genomic_DNA"/>
</dbReference>
<evidence type="ECO:0000259" key="3">
    <source>
        <dbReference type="PROSITE" id="PS51352"/>
    </source>
</evidence>
<dbReference type="Proteomes" id="UP000078561">
    <property type="component" value="Unassembled WGS sequence"/>
</dbReference>
<sequence>MTSLAELRQRLLHPYYATQFIYGSFLLFYRLLNLIKGNPLEDTDSKALMLLASLSVWKCMMASTAEELTSVLILYTKVYTLWSLYWTAGLWRVVFYFAGWLLLSTLFPQPWYRGPTKLVELTETSFRAKVCPPKKKSSASSTPSTSTTTTMAASDIKGPRITEIKDDDDNSNAKYWVVMLYANWSVSCLNFEAVLAKLSLKYDASHLKFGKIDIDLYGEIAQEFGVSRDPASSFELPSLLLFKNGTEIRRLPELTLQDDKSNAALAKETITRLGWSKRPATVIHAFQLDKLLAETS</sequence>
<feature type="region of interest" description="Disordered" evidence="1">
    <location>
        <begin position="132"/>
        <end position="152"/>
    </location>
</feature>
<reference evidence="4" key="1">
    <citation type="submission" date="2016-04" db="EMBL/GenBank/DDBJ databases">
        <authorList>
            <person name="Evans L.H."/>
            <person name="Alamgir A."/>
            <person name="Owens N."/>
            <person name="Weber N.D."/>
            <person name="Virtaneva K."/>
            <person name="Barbian K."/>
            <person name="Babar A."/>
            <person name="Rosenke K."/>
        </authorList>
    </citation>
    <scope>NUCLEOTIDE SEQUENCE [LARGE SCALE GENOMIC DNA]</scope>
    <source>
        <strain evidence="4">CBS 101.48</strain>
    </source>
</reference>
<dbReference type="GO" id="GO:0005737">
    <property type="term" value="C:cytoplasm"/>
    <property type="evidence" value="ECO:0007669"/>
    <property type="project" value="TreeGrafter"/>
</dbReference>
<protein>
    <recommendedName>
        <fullName evidence="3">Thioredoxin domain-containing protein</fullName>
    </recommendedName>
</protein>
<proteinExistence type="predicted"/>
<keyword evidence="2" id="KW-1133">Transmembrane helix</keyword>
<name>A0A163J7E7_ABSGL</name>
<dbReference type="OrthoDB" id="20229at2759"/>
<dbReference type="InterPro" id="IPR036249">
    <property type="entry name" value="Thioredoxin-like_sf"/>
</dbReference>
<keyword evidence="2" id="KW-0472">Membrane</keyword>
<evidence type="ECO:0000256" key="2">
    <source>
        <dbReference type="SAM" id="Phobius"/>
    </source>
</evidence>
<dbReference type="PANTHER" id="PTHR45663:SF11">
    <property type="entry name" value="GEO12009P1"/>
    <property type="match status" value="1"/>
</dbReference>
<dbReference type="Pfam" id="PF00085">
    <property type="entry name" value="Thioredoxin"/>
    <property type="match status" value="1"/>
</dbReference>
<gene>
    <name evidence="4" type="primary">ABSGL_03119.1 scaffold 4229</name>
</gene>
<evidence type="ECO:0000313" key="4">
    <source>
        <dbReference type="EMBL" id="SAL97614.1"/>
    </source>
</evidence>
<dbReference type="InterPro" id="IPR013766">
    <property type="entry name" value="Thioredoxin_domain"/>
</dbReference>
<dbReference type="GO" id="GO:0015035">
    <property type="term" value="F:protein-disulfide reductase activity"/>
    <property type="evidence" value="ECO:0007669"/>
    <property type="project" value="TreeGrafter"/>
</dbReference>
<feature type="compositionally biased region" description="Low complexity" evidence="1">
    <location>
        <begin position="138"/>
        <end position="152"/>
    </location>
</feature>
<keyword evidence="5" id="KW-1185">Reference proteome</keyword>
<accession>A0A163J7E7</accession>
<dbReference type="SUPFAM" id="SSF52833">
    <property type="entry name" value="Thioredoxin-like"/>
    <property type="match status" value="1"/>
</dbReference>
<dbReference type="Gene3D" id="3.40.30.10">
    <property type="entry name" value="Glutaredoxin"/>
    <property type="match status" value="1"/>
</dbReference>
<dbReference type="PANTHER" id="PTHR45663">
    <property type="entry name" value="GEO12009P1"/>
    <property type="match status" value="1"/>
</dbReference>
<dbReference type="InParanoid" id="A0A163J7E7"/>
<dbReference type="PROSITE" id="PS51352">
    <property type="entry name" value="THIOREDOXIN_2"/>
    <property type="match status" value="1"/>
</dbReference>
<feature type="domain" description="Thioredoxin" evidence="3">
    <location>
        <begin position="142"/>
        <end position="275"/>
    </location>
</feature>
<evidence type="ECO:0000313" key="5">
    <source>
        <dbReference type="Proteomes" id="UP000078561"/>
    </source>
</evidence>
<evidence type="ECO:0000256" key="1">
    <source>
        <dbReference type="SAM" id="MobiDB-lite"/>
    </source>
</evidence>
<keyword evidence="2" id="KW-0812">Transmembrane</keyword>
<feature type="transmembrane region" description="Helical" evidence="2">
    <location>
        <begin position="15"/>
        <end position="35"/>
    </location>
</feature>
<organism evidence="4">
    <name type="scientific">Absidia glauca</name>
    <name type="common">Pin mould</name>
    <dbReference type="NCBI Taxonomy" id="4829"/>
    <lineage>
        <taxon>Eukaryota</taxon>
        <taxon>Fungi</taxon>
        <taxon>Fungi incertae sedis</taxon>
        <taxon>Mucoromycota</taxon>
        <taxon>Mucoromycotina</taxon>
        <taxon>Mucoromycetes</taxon>
        <taxon>Mucorales</taxon>
        <taxon>Cunninghamellaceae</taxon>
        <taxon>Absidia</taxon>
    </lineage>
</organism>
<dbReference type="AlphaFoldDB" id="A0A163J7E7"/>